<reference evidence="2 3" key="1">
    <citation type="journal article" date="2018" name="Nat. Biotechnol.">
        <title>A standardized bacterial taxonomy based on genome phylogeny substantially revises the tree of life.</title>
        <authorList>
            <person name="Parks D.H."/>
            <person name="Chuvochina M."/>
            <person name="Waite D.W."/>
            <person name="Rinke C."/>
            <person name="Skarshewski A."/>
            <person name="Chaumeil P.A."/>
            <person name="Hugenholtz P."/>
        </authorList>
    </citation>
    <scope>NUCLEOTIDE SEQUENCE [LARGE SCALE GENOMIC DNA]</scope>
    <source>
        <strain evidence="2">UBA9375</strain>
    </source>
</reference>
<dbReference type="InterPro" id="IPR011453">
    <property type="entry name" value="DUF1559"/>
</dbReference>
<dbReference type="NCBIfam" id="TIGR02532">
    <property type="entry name" value="IV_pilin_GFxxxE"/>
    <property type="match status" value="1"/>
</dbReference>
<sequence>MKRKAFTLIELLVVIAIIAILIALLLPAVQQAREAARRSACKNNLKQVGLAFHNYHDAFRTFPIGAQVPIYQANWRVSILPYMDQANLYNSLTQTPANGRGYNTFNGWTGDGGYGTGAGSNEALNNALVTPFKCPSSATDPFFAGTANGISPGQSNGDLGMTMDYVGIAGAYTAAAPFNTNAVDNTYYGVMAQNGMLQIGKSVLMRDCTDGTSNTIMVGEDSGLIANVDYRKNLSGGWSGHRGVSTSGGSGYGGGGVVTIRYSPNPKTKPAYTGAGFNNGPLTSFHVGGVHALLADGAVRFLSDNIDFNTLLALGAIQDGKVLGEF</sequence>
<dbReference type="Pfam" id="PF07963">
    <property type="entry name" value="N_methyl"/>
    <property type="match status" value="1"/>
</dbReference>
<organism evidence="2 3">
    <name type="scientific">Gimesia maris</name>
    <dbReference type="NCBI Taxonomy" id="122"/>
    <lineage>
        <taxon>Bacteria</taxon>
        <taxon>Pseudomonadati</taxon>
        <taxon>Planctomycetota</taxon>
        <taxon>Planctomycetia</taxon>
        <taxon>Planctomycetales</taxon>
        <taxon>Planctomycetaceae</taxon>
        <taxon>Gimesia</taxon>
    </lineage>
</organism>
<dbReference type="NCBIfam" id="TIGR04294">
    <property type="entry name" value="pre_pil_HX9DG"/>
    <property type="match status" value="1"/>
</dbReference>
<evidence type="ECO:0000313" key="3">
    <source>
        <dbReference type="Proteomes" id="UP000263642"/>
    </source>
</evidence>
<dbReference type="Pfam" id="PF07596">
    <property type="entry name" value="SBP_bac_10"/>
    <property type="match status" value="1"/>
</dbReference>
<proteinExistence type="predicted"/>
<feature type="domain" description="DUF1559" evidence="1">
    <location>
        <begin position="30"/>
        <end position="308"/>
    </location>
</feature>
<dbReference type="EMBL" id="DQAY01000160">
    <property type="protein sequence ID" value="HCO26459.1"/>
    <property type="molecule type" value="Genomic_DNA"/>
</dbReference>
<comment type="caution">
    <text evidence="2">The sequence shown here is derived from an EMBL/GenBank/DDBJ whole genome shotgun (WGS) entry which is preliminary data.</text>
</comment>
<protein>
    <submittedName>
        <fullName evidence="2">Prepilin-type cleavage/methylation domain-containing protein</fullName>
    </submittedName>
</protein>
<gene>
    <name evidence="2" type="ORF">DIT97_26870</name>
</gene>
<dbReference type="SUPFAM" id="SSF54523">
    <property type="entry name" value="Pili subunits"/>
    <property type="match status" value="1"/>
</dbReference>
<dbReference type="Proteomes" id="UP000263642">
    <property type="component" value="Unassembled WGS sequence"/>
</dbReference>
<accession>A0A3D3RCD6</accession>
<dbReference type="InterPro" id="IPR045584">
    <property type="entry name" value="Pilin-like"/>
</dbReference>
<evidence type="ECO:0000259" key="1">
    <source>
        <dbReference type="Pfam" id="PF07596"/>
    </source>
</evidence>
<name>A0A3D3RCD6_9PLAN</name>
<dbReference type="InterPro" id="IPR027558">
    <property type="entry name" value="Pre_pil_HX9DG_C"/>
</dbReference>
<dbReference type="PANTHER" id="PTHR30093:SF2">
    <property type="entry name" value="TYPE II SECRETION SYSTEM PROTEIN H"/>
    <property type="match status" value="1"/>
</dbReference>
<dbReference type="AlphaFoldDB" id="A0A3D3RCD6"/>
<evidence type="ECO:0000313" key="2">
    <source>
        <dbReference type="EMBL" id="HCO26459.1"/>
    </source>
</evidence>
<dbReference type="InterPro" id="IPR012902">
    <property type="entry name" value="N_methyl_site"/>
</dbReference>
<dbReference type="Gene3D" id="3.30.700.10">
    <property type="entry name" value="Glycoprotein, Type 4 Pilin"/>
    <property type="match status" value="1"/>
</dbReference>
<dbReference type="PANTHER" id="PTHR30093">
    <property type="entry name" value="GENERAL SECRETION PATHWAY PROTEIN G"/>
    <property type="match status" value="1"/>
</dbReference>